<evidence type="ECO:0000259" key="1">
    <source>
        <dbReference type="Pfam" id="PF13467"/>
    </source>
</evidence>
<organism evidence="2 3">
    <name type="scientific">Paracoccus aminophilus JCM 7686</name>
    <dbReference type="NCBI Taxonomy" id="1367847"/>
    <lineage>
        <taxon>Bacteria</taxon>
        <taxon>Pseudomonadati</taxon>
        <taxon>Pseudomonadota</taxon>
        <taxon>Alphaproteobacteria</taxon>
        <taxon>Rhodobacterales</taxon>
        <taxon>Paracoccaceae</taxon>
        <taxon>Paracoccus</taxon>
    </lineage>
</organism>
<dbReference type="Gene3D" id="1.10.3990.20">
    <property type="entry name" value="protein bp1543"/>
    <property type="match status" value="1"/>
</dbReference>
<gene>
    <name evidence="2" type="ORF">JCM7686_0867</name>
</gene>
<reference evidence="2 3" key="1">
    <citation type="journal article" date="2014" name="BMC Genomics">
        <title>Architecture and functions of a multipartite genome of the methylotrophic bacterium Paracoccus aminophilus JCM 7686, containing primary and secondary chromids.</title>
        <authorList>
            <person name="Dziewit L."/>
            <person name="Czarnecki J."/>
            <person name="Wibberg D."/>
            <person name="Radlinska M."/>
            <person name="Mrozek P."/>
            <person name="Szymczak M."/>
            <person name="Schluter A."/>
            <person name="Puhler A."/>
            <person name="Bartosik D."/>
        </authorList>
    </citation>
    <scope>NUCLEOTIDE SEQUENCE [LARGE SCALE GENOMIC DNA]</scope>
    <source>
        <strain evidence="2">JCM 7686</strain>
    </source>
</reference>
<dbReference type="PATRIC" id="fig|1367847.3.peg.827"/>
<dbReference type="RefSeq" id="WP_020949615.1">
    <property type="nucleotide sequence ID" value="NC_022041.1"/>
</dbReference>
<dbReference type="EMBL" id="CP006650">
    <property type="protein sequence ID" value="AGT07976.1"/>
    <property type="molecule type" value="Genomic_DNA"/>
</dbReference>
<dbReference type="KEGG" id="pami:JCM7686_0867"/>
<evidence type="ECO:0000313" key="3">
    <source>
        <dbReference type="Proteomes" id="UP000015480"/>
    </source>
</evidence>
<dbReference type="eggNOG" id="COG4321">
    <property type="taxonomic scope" value="Bacteria"/>
</dbReference>
<protein>
    <recommendedName>
        <fullName evidence="1">Ribbon-helix-helix domain-containing protein</fullName>
    </recommendedName>
</protein>
<accession>S5YRV8</accession>
<feature type="domain" description="Ribbon-helix-helix" evidence="1">
    <location>
        <begin position="11"/>
        <end position="73"/>
    </location>
</feature>
<keyword evidence="3" id="KW-1185">Reference proteome</keyword>
<dbReference type="AlphaFoldDB" id="S5YRV8"/>
<proteinExistence type="predicted"/>
<name>S5YRV8_PARAH</name>
<dbReference type="HOGENOM" id="CLU_155738_3_1_5"/>
<dbReference type="Proteomes" id="UP000015480">
    <property type="component" value="Chromosome"/>
</dbReference>
<sequence>MIDLPPLSAPAKHSVTIDGHRTSVSLEEAFWRELRAIAQVQQTTPAALIAAIDHQRPPEVGLATAIRLYVLAEVKAGRNLAATAIGD</sequence>
<dbReference type="InterPro" id="IPR027373">
    <property type="entry name" value="RHH_dom"/>
</dbReference>
<evidence type="ECO:0000313" key="2">
    <source>
        <dbReference type="EMBL" id="AGT07976.1"/>
    </source>
</evidence>
<dbReference type="InterPro" id="IPR038268">
    <property type="entry name" value="RHH_sf"/>
</dbReference>
<dbReference type="STRING" id="1367847.JCM7686_0867"/>
<dbReference type="Pfam" id="PF13467">
    <property type="entry name" value="RHH_4"/>
    <property type="match status" value="1"/>
</dbReference>